<evidence type="ECO:0000313" key="3">
    <source>
        <dbReference type="EMBL" id="GGX70849.1"/>
    </source>
</evidence>
<accession>A0A918NHH6</accession>
<evidence type="ECO:0000313" key="4">
    <source>
        <dbReference type="Proteomes" id="UP000626148"/>
    </source>
</evidence>
<gene>
    <name evidence="3" type="ORF">GCM10007392_42910</name>
</gene>
<dbReference type="SUPFAM" id="SSF103088">
    <property type="entry name" value="OmpA-like"/>
    <property type="match status" value="1"/>
</dbReference>
<name>A0A918NHH6_9GAMM</name>
<organism evidence="3 4">
    <name type="scientific">Saccharospirillum salsuginis</name>
    <dbReference type="NCBI Taxonomy" id="418750"/>
    <lineage>
        <taxon>Bacteria</taxon>
        <taxon>Pseudomonadati</taxon>
        <taxon>Pseudomonadota</taxon>
        <taxon>Gammaproteobacteria</taxon>
        <taxon>Oceanospirillales</taxon>
        <taxon>Saccharospirillaceae</taxon>
        <taxon>Saccharospirillum</taxon>
    </lineage>
</organism>
<keyword evidence="4" id="KW-1185">Reference proteome</keyword>
<dbReference type="EMBL" id="BMXR01000014">
    <property type="protein sequence ID" value="GGX70849.1"/>
    <property type="molecule type" value="Genomic_DNA"/>
</dbReference>
<dbReference type="Gene3D" id="3.30.1330.60">
    <property type="entry name" value="OmpA-like domain"/>
    <property type="match status" value="1"/>
</dbReference>
<feature type="region of interest" description="Disordered" evidence="2">
    <location>
        <begin position="1"/>
        <end position="27"/>
    </location>
</feature>
<feature type="coiled-coil region" evidence="1">
    <location>
        <begin position="79"/>
        <end position="123"/>
    </location>
</feature>
<evidence type="ECO:0008006" key="5">
    <source>
        <dbReference type="Google" id="ProtNLM"/>
    </source>
</evidence>
<keyword evidence="1" id="KW-0175">Coiled coil</keyword>
<dbReference type="Proteomes" id="UP000626148">
    <property type="component" value="Unassembled WGS sequence"/>
</dbReference>
<dbReference type="InterPro" id="IPR006664">
    <property type="entry name" value="OMP_bac"/>
</dbReference>
<reference evidence="3" key="1">
    <citation type="journal article" date="2014" name="Int. J. Syst. Evol. Microbiol.">
        <title>Complete genome sequence of Corynebacterium casei LMG S-19264T (=DSM 44701T), isolated from a smear-ripened cheese.</title>
        <authorList>
            <consortium name="US DOE Joint Genome Institute (JGI-PGF)"/>
            <person name="Walter F."/>
            <person name="Albersmeier A."/>
            <person name="Kalinowski J."/>
            <person name="Ruckert C."/>
        </authorList>
    </citation>
    <scope>NUCLEOTIDE SEQUENCE</scope>
    <source>
        <strain evidence="3">KCTC 22169</strain>
    </source>
</reference>
<sequence>MDQDTTQARTDESPAADTTGSSARGIHHVHLTPGSNCVELTLQCTVPRLYDVLYCPEHRALVALDTNDAELIEEETGRYNALVTALQDAQHQKEEAHRQNRNIRQAEQAVATAKAEMEQELERLVKGSSAHNNRWYELHSLHDSKKVYFVPGDLLDRDDNRRFFSLEPDVEDGNALESFRRDNGEIDPARFGDAFKQASADIKAEWKLVDDSGQVASQTLVGLVDPILADLLEDELDALDATIADWNEALQWQNRQYQAERDEAVALLEADDFTHEDFGRVRAMCDSVWGADSPINGVEYGALEGDDNQAARSRLAGIVRDKTLPPAVWNASAEANLMRYTRGVTLGMKADLAKGVLSGEAKAEFEFALAEAQLKGAVYYPHDQGYHVRPRLNTKVTRTEWRVFDRCLPKATHFDHDSEFMKLADVGEVIEAFGHWDLLKSTVDNRFQLMILGHTDGVGPDDYNQALSLRRAQVVYGLLTRNPDPWVRMFERGHWGEAERNYMTENSDAIHGDSPAEVVRRYFNACEQRFHLSRLNRSLLPRLTEQAFALNYLIPRGELDPVVDTDASERRNRRVEFVLLELAGETEEEGLQRLELGHLRVKLEGHVGGFAGVNLGLAAQVNVSVNQGGLVLANKADVDSQANEASRAGGDVSAEAFIGARVEAGLAAALDWKEPPRETADPSAEPPDFASLGTLGYIASAQLGGGFKGQFKIGFDDNTFRFVVKVKASLCIGVGAGGKFEFMVDARQVWNFFKLVHEQLLTADFSWLDLFEKDVYDRLVNWSYELMKRGLWFQGVQLRSGTMIANQAVQVLREVDRLTTSLGAYEDQSENLHELIDDLGSIEYAVQAKYAPPEVKGRILYRLMDSSRHVWRDWSFTWTGVDVDRPRERAIRNLLVQGVSTRREFLEVLEHTLGASKSGRSVGERCLDASNALGSLLKYMNDAEDREALRDWWARLSDPSGCACSDVALGTNPF</sequence>
<evidence type="ECO:0000256" key="2">
    <source>
        <dbReference type="SAM" id="MobiDB-lite"/>
    </source>
</evidence>
<dbReference type="InterPro" id="IPR036737">
    <property type="entry name" value="OmpA-like_sf"/>
</dbReference>
<dbReference type="PRINTS" id="PR01021">
    <property type="entry name" value="OMPADOMAIN"/>
</dbReference>
<dbReference type="RefSeq" id="WP_189612644.1">
    <property type="nucleotide sequence ID" value="NZ_BMXR01000014.1"/>
</dbReference>
<dbReference type="GO" id="GO:0016020">
    <property type="term" value="C:membrane"/>
    <property type="evidence" value="ECO:0007669"/>
    <property type="project" value="InterPro"/>
</dbReference>
<comment type="caution">
    <text evidence="3">The sequence shown here is derived from an EMBL/GenBank/DDBJ whole genome shotgun (WGS) entry which is preliminary data.</text>
</comment>
<feature type="coiled-coil region" evidence="1">
    <location>
        <begin position="229"/>
        <end position="267"/>
    </location>
</feature>
<reference evidence="3" key="2">
    <citation type="submission" date="2020-09" db="EMBL/GenBank/DDBJ databases">
        <authorList>
            <person name="Sun Q."/>
            <person name="Kim S."/>
        </authorList>
    </citation>
    <scope>NUCLEOTIDE SEQUENCE</scope>
    <source>
        <strain evidence="3">KCTC 22169</strain>
    </source>
</reference>
<protein>
    <recommendedName>
        <fullName evidence="5">OmpA family protein</fullName>
    </recommendedName>
</protein>
<proteinExistence type="predicted"/>
<dbReference type="AlphaFoldDB" id="A0A918NHH6"/>
<evidence type="ECO:0000256" key="1">
    <source>
        <dbReference type="SAM" id="Coils"/>
    </source>
</evidence>